<dbReference type="Gene3D" id="3.20.20.100">
    <property type="entry name" value="NADP-dependent oxidoreductase domain"/>
    <property type="match status" value="1"/>
</dbReference>
<evidence type="ECO:0000313" key="4">
    <source>
        <dbReference type="Proteomes" id="UP000053558"/>
    </source>
</evidence>
<keyword evidence="1" id="KW-0560">Oxidoreductase</keyword>
<organism evidence="3 4">
    <name type="scientific">Coniophora puteana (strain RWD-64-598)</name>
    <name type="common">Brown rot fungus</name>
    <dbReference type="NCBI Taxonomy" id="741705"/>
    <lineage>
        <taxon>Eukaryota</taxon>
        <taxon>Fungi</taxon>
        <taxon>Dikarya</taxon>
        <taxon>Basidiomycota</taxon>
        <taxon>Agaricomycotina</taxon>
        <taxon>Agaricomycetes</taxon>
        <taxon>Agaricomycetidae</taxon>
        <taxon>Boletales</taxon>
        <taxon>Coniophorineae</taxon>
        <taxon>Coniophoraceae</taxon>
        <taxon>Coniophora</taxon>
    </lineage>
</organism>
<dbReference type="SUPFAM" id="SSF51430">
    <property type="entry name" value="NAD(P)-linked oxidoreductase"/>
    <property type="match status" value="1"/>
</dbReference>
<dbReference type="CDD" id="cd19075">
    <property type="entry name" value="AKR_AKR7A1-5"/>
    <property type="match status" value="1"/>
</dbReference>
<keyword evidence="4" id="KW-1185">Reference proteome</keyword>
<feature type="domain" description="NADP-dependent oxidoreductase" evidence="2">
    <location>
        <begin position="7"/>
        <end position="294"/>
    </location>
</feature>
<evidence type="ECO:0000313" key="3">
    <source>
        <dbReference type="EMBL" id="EIW75850.1"/>
    </source>
</evidence>
<dbReference type="GO" id="GO:0016491">
    <property type="term" value="F:oxidoreductase activity"/>
    <property type="evidence" value="ECO:0007669"/>
    <property type="project" value="UniProtKB-KW"/>
</dbReference>
<dbReference type="PANTHER" id="PTHR43364:SF4">
    <property type="entry name" value="NAD(P)-LINKED OXIDOREDUCTASE SUPERFAMILY PROTEIN"/>
    <property type="match status" value="1"/>
</dbReference>
<dbReference type="OrthoDB" id="2310150at2759"/>
<sequence length="314" mass="35250">MSSRIPLIYGCGLFGKEGTLFAQIHDLEECQKIIDGFTARGHKIMDTSRVYGNGSSEEFLGLLDLNKAMVDTKAYPVTPGDAAPVKLRESLNTSIRVLGPYGRRIRVFFLHVPDRSVPFEETLSEVDKMYRDGLFEEFGLSNFYCWEVAEIVAIAKARGWIRPTVYQGPHNALERDVESELIPCLRKHGIRFHAYSPMARGLLSGVKPIAALHPIASARYSPYAAAFDRYVEILKKYHLTGAQVALRWIQHHSQLTPDDAVIIGASTITQLEENLDASEQEPLPQELLDALSELWMEHQGRAPSYAFPVVHRGK</sequence>
<dbReference type="Pfam" id="PF00248">
    <property type="entry name" value="Aldo_ket_red"/>
    <property type="match status" value="1"/>
</dbReference>
<dbReference type="EMBL" id="JH711587">
    <property type="protein sequence ID" value="EIW75850.1"/>
    <property type="molecule type" value="Genomic_DNA"/>
</dbReference>
<dbReference type="RefSeq" id="XP_007773856.1">
    <property type="nucleotide sequence ID" value="XM_007775666.1"/>
</dbReference>
<dbReference type="PANTHER" id="PTHR43364">
    <property type="entry name" value="NADH-SPECIFIC METHYLGLYOXAL REDUCTASE-RELATED"/>
    <property type="match status" value="1"/>
</dbReference>
<name>A0A5M3MAP0_CONPW</name>
<dbReference type="InterPro" id="IPR036812">
    <property type="entry name" value="NAD(P)_OxRdtase_dom_sf"/>
</dbReference>
<dbReference type="OMA" id="ICRLKGY"/>
<reference evidence="4" key="1">
    <citation type="journal article" date="2012" name="Science">
        <title>The Paleozoic origin of enzymatic lignin decomposition reconstructed from 31 fungal genomes.</title>
        <authorList>
            <person name="Floudas D."/>
            <person name="Binder M."/>
            <person name="Riley R."/>
            <person name="Barry K."/>
            <person name="Blanchette R.A."/>
            <person name="Henrissat B."/>
            <person name="Martinez A.T."/>
            <person name="Otillar R."/>
            <person name="Spatafora J.W."/>
            <person name="Yadav J.S."/>
            <person name="Aerts A."/>
            <person name="Benoit I."/>
            <person name="Boyd A."/>
            <person name="Carlson A."/>
            <person name="Copeland A."/>
            <person name="Coutinho P.M."/>
            <person name="de Vries R.P."/>
            <person name="Ferreira P."/>
            <person name="Findley K."/>
            <person name="Foster B."/>
            <person name="Gaskell J."/>
            <person name="Glotzer D."/>
            <person name="Gorecki P."/>
            <person name="Heitman J."/>
            <person name="Hesse C."/>
            <person name="Hori C."/>
            <person name="Igarashi K."/>
            <person name="Jurgens J.A."/>
            <person name="Kallen N."/>
            <person name="Kersten P."/>
            <person name="Kohler A."/>
            <person name="Kuees U."/>
            <person name="Kumar T.K.A."/>
            <person name="Kuo A."/>
            <person name="LaButti K."/>
            <person name="Larrondo L.F."/>
            <person name="Lindquist E."/>
            <person name="Ling A."/>
            <person name="Lombard V."/>
            <person name="Lucas S."/>
            <person name="Lundell T."/>
            <person name="Martin R."/>
            <person name="McLaughlin D.J."/>
            <person name="Morgenstern I."/>
            <person name="Morin E."/>
            <person name="Murat C."/>
            <person name="Nagy L.G."/>
            <person name="Nolan M."/>
            <person name="Ohm R.A."/>
            <person name="Patyshakuliyeva A."/>
            <person name="Rokas A."/>
            <person name="Ruiz-Duenas F.J."/>
            <person name="Sabat G."/>
            <person name="Salamov A."/>
            <person name="Samejima M."/>
            <person name="Schmutz J."/>
            <person name="Slot J.C."/>
            <person name="St John F."/>
            <person name="Stenlid J."/>
            <person name="Sun H."/>
            <person name="Sun S."/>
            <person name="Syed K."/>
            <person name="Tsang A."/>
            <person name="Wiebenga A."/>
            <person name="Young D."/>
            <person name="Pisabarro A."/>
            <person name="Eastwood D.C."/>
            <person name="Martin F."/>
            <person name="Cullen D."/>
            <person name="Grigoriev I.V."/>
            <person name="Hibbett D.S."/>
        </authorList>
    </citation>
    <scope>NUCLEOTIDE SEQUENCE [LARGE SCALE GENOMIC DNA]</scope>
    <source>
        <strain evidence="4">RWD-64-598 SS2</strain>
    </source>
</reference>
<comment type="caution">
    <text evidence="3">The sequence shown here is derived from an EMBL/GenBank/DDBJ whole genome shotgun (WGS) entry which is preliminary data.</text>
</comment>
<gene>
    <name evidence="3" type="ORF">CONPUDRAFT_158628</name>
</gene>
<proteinExistence type="predicted"/>
<dbReference type="GeneID" id="19203948"/>
<protein>
    <submittedName>
        <fullName evidence="3">Aldo keto reductase</fullName>
    </submittedName>
</protein>
<dbReference type="Proteomes" id="UP000053558">
    <property type="component" value="Unassembled WGS sequence"/>
</dbReference>
<dbReference type="AlphaFoldDB" id="A0A5M3MAP0"/>
<accession>A0A5M3MAP0</accession>
<evidence type="ECO:0000256" key="1">
    <source>
        <dbReference type="ARBA" id="ARBA00023002"/>
    </source>
</evidence>
<dbReference type="InterPro" id="IPR050523">
    <property type="entry name" value="AKR_Detox_Biosynth"/>
</dbReference>
<dbReference type="KEGG" id="cput:CONPUDRAFT_158628"/>
<dbReference type="InterPro" id="IPR023210">
    <property type="entry name" value="NADP_OxRdtase_dom"/>
</dbReference>
<evidence type="ECO:0000259" key="2">
    <source>
        <dbReference type="Pfam" id="PF00248"/>
    </source>
</evidence>